<dbReference type="PANTHER" id="PTHR10628:SF30">
    <property type="entry name" value="EXO-ALPHA-SIALIDASE"/>
    <property type="match status" value="1"/>
</dbReference>
<dbReference type="InterPro" id="IPR036278">
    <property type="entry name" value="Sialidase_sf"/>
</dbReference>
<feature type="region of interest" description="Disordered" evidence="4">
    <location>
        <begin position="1"/>
        <end position="22"/>
    </location>
</feature>
<keyword evidence="7" id="KW-1185">Reference proteome</keyword>
<dbReference type="RefSeq" id="WP_390230284.1">
    <property type="nucleotide sequence ID" value="NZ_JBHSCN010000006.1"/>
</dbReference>
<comment type="catalytic activity">
    <reaction evidence="1">
        <text>Hydrolysis of alpha-(2-&gt;3)-, alpha-(2-&gt;6)-, alpha-(2-&gt;8)- glycosidic linkages of terminal sialic acid residues in oligosaccharides, glycoproteins, glycolipids, colominic acid and synthetic substrates.</text>
        <dbReference type="EC" id="3.2.1.18"/>
    </reaction>
</comment>
<comment type="caution">
    <text evidence="6">The sequence shown here is derived from an EMBL/GenBank/DDBJ whole genome shotgun (WGS) entry which is preliminary data.</text>
</comment>
<evidence type="ECO:0000256" key="1">
    <source>
        <dbReference type="ARBA" id="ARBA00000427"/>
    </source>
</evidence>
<gene>
    <name evidence="6" type="ORF">ACFOYW_14400</name>
</gene>
<dbReference type="InterPro" id="IPR026856">
    <property type="entry name" value="Sialidase_fam"/>
</dbReference>
<dbReference type="EMBL" id="JBHSCN010000006">
    <property type="protein sequence ID" value="MFC4244561.1"/>
    <property type="molecule type" value="Genomic_DNA"/>
</dbReference>
<evidence type="ECO:0000256" key="3">
    <source>
        <dbReference type="ARBA" id="ARBA00012733"/>
    </source>
</evidence>
<dbReference type="EC" id="3.2.1.18" evidence="3"/>
<dbReference type="PANTHER" id="PTHR10628">
    <property type="entry name" value="SIALIDASE"/>
    <property type="match status" value="1"/>
</dbReference>
<evidence type="ECO:0000259" key="5">
    <source>
        <dbReference type="Pfam" id="PF13088"/>
    </source>
</evidence>
<evidence type="ECO:0000313" key="7">
    <source>
        <dbReference type="Proteomes" id="UP001595900"/>
    </source>
</evidence>
<dbReference type="CDD" id="cd15482">
    <property type="entry name" value="Sialidase_non-viral"/>
    <property type="match status" value="1"/>
</dbReference>
<organism evidence="6 7">
    <name type="scientific">Gryllotalpicola reticulitermitis</name>
    <dbReference type="NCBI Taxonomy" id="1184153"/>
    <lineage>
        <taxon>Bacteria</taxon>
        <taxon>Bacillati</taxon>
        <taxon>Actinomycetota</taxon>
        <taxon>Actinomycetes</taxon>
        <taxon>Micrococcales</taxon>
        <taxon>Microbacteriaceae</taxon>
        <taxon>Gryllotalpicola</taxon>
    </lineage>
</organism>
<accession>A0ABV8Q873</accession>
<evidence type="ECO:0000256" key="2">
    <source>
        <dbReference type="ARBA" id="ARBA00009348"/>
    </source>
</evidence>
<dbReference type="Gene3D" id="2.120.10.10">
    <property type="match status" value="1"/>
</dbReference>
<evidence type="ECO:0000313" key="6">
    <source>
        <dbReference type="EMBL" id="MFC4244561.1"/>
    </source>
</evidence>
<reference evidence="7" key="1">
    <citation type="journal article" date="2019" name="Int. J. Syst. Evol. Microbiol.">
        <title>The Global Catalogue of Microorganisms (GCM) 10K type strain sequencing project: providing services to taxonomists for standard genome sequencing and annotation.</title>
        <authorList>
            <consortium name="The Broad Institute Genomics Platform"/>
            <consortium name="The Broad Institute Genome Sequencing Center for Infectious Disease"/>
            <person name="Wu L."/>
            <person name="Ma J."/>
        </authorList>
    </citation>
    <scope>NUCLEOTIDE SEQUENCE [LARGE SCALE GENOMIC DNA]</scope>
    <source>
        <strain evidence="7">CGMCC 1.10363</strain>
    </source>
</reference>
<protein>
    <recommendedName>
        <fullName evidence="3">exo-alpha-sialidase</fullName>
        <ecNumber evidence="3">3.2.1.18</ecNumber>
    </recommendedName>
</protein>
<dbReference type="Proteomes" id="UP001595900">
    <property type="component" value="Unassembled WGS sequence"/>
</dbReference>
<dbReference type="InterPro" id="IPR011040">
    <property type="entry name" value="Sialidase"/>
</dbReference>
<sequence>MSPVANTGEYDRESERVVFSSGSEAPSTRIPALLACADGSLLAFAELRDAAGDAGHIAIGMRRSCDAGNTWGPVAVVCDDGANTWGNPVPVQLAGGRILLVTTWNLGEDTERAILDGSAQDSRRVRVLRSDDGGETWSDPVEITDQVKRPSWRWYATGPGSAEPLASGRVLIAANHSDPAYGEPAPYRSHLIYSDDGGDTWAVGAIVEVTGSNEAQSVQLADGRVVMYLRDQRLGGKWLAESGDDGCSVDRVWRAPLRSTACQGAIVRLASGALLVTHHAHHSRRRRLALRLSPDGGTTWGASTVVCEGPSGYADLVALPDGSAAMLFETEGDIVFARIGTGSVIPASAASSDSGSSSSP</sequence>
<comment type="similarity">
    <text evidence="2">Belongs to the glycosyl hydrolase 33 family.</text>
</comment>
<feature type="domain" description="Sialidase" evidence="5">
    <location>
        <begin position="40"/>
        <end position="323"/>
    </location>
</feature>
<proteinExistence type="inferred from homology"/>
<name>A0ABV8Q873_9MICO</name>
<dbReference type="SUPFAM" id="SSF50939">
    <property type="entry name" value="Sialidases"/>
    <property type="match status" value="1"/>
</dbReference>
<dbReference type="Pfam" id="PF13088">
    <property type="entry name" value="BNR_2"/>
    <property type="match status" value="1"/>
</dbReference>
<evidence type="ECO:0000256" key="4">
    <source>
        <dbReference type="SAM" id="MobiDB-lite"/>
    </source>
</evidence>